<reference evidence="3 4" key="1">
    <citation type="submission" date="2024-08" db="EMBL/GenBank/DDBJ databases">
        <authorList>
            <person name="Lu H."/>
        </authorList>
    </citation>
    <scope>NUCLEOTIDE SEQUENCE [LARGE SCALE GENOMIC DNA]</scope>
    <source>
        <strain evidence="3 4">BYS78W</strain>
    </source>
</reference>
<evidence type="ECO:0000313" key="3">
    <source>
        <dbReference type="EMBL" id="MFG6490163.1"/>
    </source>
</evidence>
<protein>
    <submittedName>
        <fullName evidence="3">PEP-CTERM sorting domain-containing protein</fullName>
    </submittedName>
</protein>
<gene>
    <name evidence="3" type="ORF">ACG04R_26060</name>
</gene>
<feature type="signal peptide" evidence="1">
    <location>
        <begin position="1"/>
        <end position="22"/>
    </location>
</feature>
<dbReference type="EMBL" id="JBIGIC010000019">
    <property type="protein sequence ID" value="MFG6490163.1"/>
    <property type="molecule type" value="Genomic_DNA"/>
</dbReference>
<keyword evidence="1" id="KW-0732">Signal</keyword>
<evidence type="ECO:0000313" key="4">
    <source>
        <dbReference type="Proteomes" id="UP001606134"/>
    </source>
</evidence>
<dbReference type="Pfam" id="PF07589">
    <property type="entry name" value="PEP-CTERM"/>
    <property type="match status" value="1"/>
</dbReference>
<organism evidence="3 4">
    <name type="scientific">Pelomonas candidula</name>
    <dbReference type="NCBI Taxonomy" id="3299025"/>
    <lineage>
        <taxon>Bacteria</taxon>
        <taxon>Pseudomonadati</taxon>
        <taxon>Pseudomonadota</taxon>
        <taxon>Betaproteobacteria</taxon>
        <taxon>Burkholderiales</taxon>
        <taxon>Sphaerotilaceae</taxon>
        <taxon>Roseateles</taxon>
    </lineage>
</organism>
<feature type="chain" id="PRO_5045459467" evidence="1">
    <location>
        <begin position="23"/>
        <end position="228"/>
    </location>
</feature>
<name>A0ABW7HJS1_9BURK</name>
<dbReference type="Proteomes" id="UP001606134">
    <property type="component" value="Unassembled WGS sequence"/>
</dbReference>
<dbReference type="InterPro" id="IPR013424">
    <property type="entry name" value="Ice-binding_C"/>
</dbReference>
<keyword evidence="4" id="KW-1185">Reference proteome</keyword>
<evidence type="ECO:0000259" key="2">
    <source>
        <dbReference type="Pfam" id="PF07589"/>
    </source>
</evidence>
<dbReference type="NCBIfam" id="TIGR02595">
    <property type="entry name" value="PEP_CTERM"/>
    <property type="match status" value="1"/>
</dbReference>
<dbReference type="RefSeq" id="WP_394416957.1">
    <property type="nucleotide sequence ID" value="NZ_JBIGIC010000019.1"/>
</dbReference>
<proteinExistence type="predicted"/>
<feature type="domain" description="Ice-binding protein C-terminal" evidence="2">
    <location>
        <begin position="201"/>
        <end position="225"/>
    </location>
</feature>
<comment type="caution">
    <text evidence="3">The sequence shown here is derived from an EMBL/GenBank/DDBJ whole genome shotgun (WGS) entry which is preliminary data.</text>
</comment>
<accession>A0ABW7HJS1</accession>
<evidence type="ECO:0000256" key="1">
    <source>
        <dbReference type="SAM" id="SignalP"/>
    </source>
</evidence>
<sequence length="228" mass="23644">MKNILVASLIAAGALASQAAFAASTVDIKWNGVDTAGVKLSTMDTSTSASVPVTSNYATTALNYSYVGGDSFIAYCIEPSEGNGRIGRTQTYNVESFTGLQAQHLQGLFSTAYAGLTTYNDKAAFQLAVWETVLETGNSLNVNTGSFTLLGDAAANATVSSLANSFLAQALAYTGPNRYALTKLTNSGLQDLITATPLAAAVPEPQSYALLLAGLGAVGLIARRRLPR</sequence>